<protein>
    <submittedName>
        <fullName evidence="2">Uncharacterized protein</fullName>
    </submittedName>
</protein>
<feature type="compositionally biased region" description="Basic residues" evidence="1">
    <location>
        <begin position="53"/>
        <end position="66"/>
    </location>
</feature>
<keyword evidence="3" id="KW-1185">Reference proteome</keyword>
<comment type="caution">
    <text evidence="2">The sequence shown here is derived from an EMBL/GenBank/DDBJ whole genome shotgun (WGS) entry which is preliminary data.</text>
</comment>
<evidence type="ECO:0000313" key="2">
    <source>
        <dbReference type="EMBL" id="TVU23731.1"/>
    </source>
</evidence>
<accession>A0A5J9UK96</accession>
<evidence type="ECO:0000313" key="3">
    <source>
        <dbReference type="Proteomes" id="UP000324897"/>
    </source>
</evidence>
<evidence type="ECO:0000256" key="1">
    <source>
        <dbReference type="SAM" id="MobiDB-lite"/>
    </source>
</evidence>
<dbReference type="EMBL" id="RWGY01000013">
    <property type="protein sequence ID" value="TVU23731.1"/>
    <property type="molecule type" value="Genomic_DNA"/>
</dbReference>
<proteinExistence type="predicted"/>
<gene>
    <name evidence="2" type="ORF">EJB05_26110</name>
</gene>
<feature type="non-terminal residue" evidence="2">
    <location>
        <position position="1"/>
    </location>
</feature>
<dbReference type="AlphaFoldDB" id="A0A5J9UK96"/>
<dbReference type="Gramene" id="TVU23731">
    <property type="protein sequence ID" value="TVU23731"/>
    <property type="gene ID" value="EJB05_26110"/>
</dbReference>
<dbReference type="Proteomes" id="UP000324897">
    <property type="component" value="Chromosome 2"/>
</dbReference>
<sequence>DARKQSPWTKDHPIRCKREIKIEGPKNVTWKVHPLLAEPGRDYRANKQLRQDQKKRRWSILRAKKE</sequence>
<feature type="non-terminal residue" evidence="2">
    <location>
        <position position="66"/>
    </location>
</feature>
<feature type="region of interest" description="Disordered" evidence="1">
    <location>
        <begin position="43"/>
        <end position="66"/>
    </location>
</feature>
<reference evidence="2 3" key="1">
    <citation type="journal article" date="2019" name="Sci. Rep.">
        <title>A high-quality genome of Eragrostis curvula grass provides insights into Poaceae evolution and supports new strategies to enhance forage quality.</title>
        <authorList>
            <person name="Carballo J."/>
            <person name="Santos B.A.C.M."/>
            <person name="Zappacosta D."/>
            <person name="Garbus I."/>
            <person name="Selva J.P."/>
            <person name="Gallo C.A."/>
            <person name="Diaz A."/>
            <person name="Albertini E."/>
            <person name="Caccamo M."/>
            <person name="Echenique V."/>
        </authorList>
    </citation>
    <scope>NUCLEOTIDE SEQUENCE [LARGE SCALE GENOMIC DNA]</scope>
    <source>
        <strain evidence="3">cv. Victoria</strain>
        <tissue evidence="2">Leaf</tissue>
    </source>
</reference>
<name>A0A5J9UK96_9POAL</name>
<organism evidence="2 3">
    <name type="scientific">Eragrostis curvula</name>
    <name type="common">weeping love grass</name>
    <dbReference type="NCBI Taxonomy" id="38414"/>
    <lineage>
        <taxon>Eukaryota</taxon>
        <taxon>Viridiplantae</taxon>
        <taxon>Streptophyta</taxon>
        <taxon>Embryophyta</taxon>
        <taxon>Tracheophyta</taxon>
        <taxon>Spermatophyta</taxon>
        <taxon>Magnoliopsida</taxon>
        <taxon>Liliopsida</taxon>
        <taxon>Poales</taxon>
        <taxon>Poaceae</taxon>
        <taxon>PACMAD clade</taxon>
        <taxon>Chloridoideae</taxon>
        <taxon>Eragrostideae</taxon>
        <taxon>Eragrostidinae</taxon>
        <taxon>Eragrostis</taxon>
    </lineage>
</organism>
<feature type="compositionally biased region" description="Basic and acidic residues" evidence="1">
    <location>
        <begin position="43"/>
        <end position="52"/>
    </location>
</feature>